<gene>
    <name evidence="9 10" type="primary">cas2</name>
    <name evidence="10" type="ORF">CQA54_03715</name>
</gene>
<dbReference type="HAMAP" id="MF_01471">
    <property type="entry name" value="Cas2"/>
    <property type="match status" value="1"/>
</dbReference>
<keyword evidence="5 9" id="KW-0255">Endonuclease</keyword>
<keyword evidence="7 9" id="KW-0460">Magnesium</keyword>
<dbReference type="EMBL" id="NXLT01000002">
    <property type="protein sequence ID" value="RDU68111.1"/>
    <property type="molecule type" value="Genomic_DNA"/>
</dbReference>
<dbReference type="GO" id="GO:0016787">
    <property type="term" value="F:hydrolase activity"/>
    <property type="evidence" value="ECO:0007669"/>
    <property type="project" value="UniProtKB-KW"/>
</dbReference>
<comment type="similarity">
    <text evidence="2 9">Belongs to the CRISPR-associated endoribonuclease Cas2 protein family.</text>
</comment>
<comment type="subunit">
    <text evidence="9">Homodimer, forms a heterotetramer with a Cas1 homodimer.</text>
</comment>
<dbReference type="GO" id="GO:0051607">
    <property type="term" value="P:defense response to virus"/>
    <property type="evidence" value="ECO:0007669"/>
    <property type="project" value="UniProtKB-UniRule"/>
</dbReference>
<proteinExistence type="inferred from homology"/>
<keyword evidence="4 9" id="KW-0479">Metal-binding</keyword>
<evidence type="ECO:0000256" key="4">
    <source>
        <dbReference type="ARBA" id="ARBA00022723"/>
    </source>
</evidence>
<dbReference type="SUPFAM" id="SSF143430">
    <property type="entry name" value="TTP0101/SSO1404-like"/>
    <property type="match status" value="1"/>
</dbReference>
<comment type="caution">
    <text evidence="10">The sequence shown here is derived from an EMBL/GenBank/DDBJ whole genome shotgun (WGS) entry which is preliminary data.</text>
</comment>
<accession>A0A3D8IU67</accession>
<comment type="function">
    <text evidence="9">CRISPR (clustered regularly interspaced short palindromic repeat), is an adaptive immune system that provides protection against mobile genetic elements (viruses, transposable elements and conjugative plasmids). CRISPR clusters contain sequences complementary to antecedent mobile elements and target invading nucleic acids. CRISPR clusters are transcribed and processed into CRISPR RNA (crRNA). Functions as a ssRNA-specific endoribonuclease. Involved in the integration of spacer DNA into the CRISPR cassette.</text>
</comment>
<sequence>MRVLVMFDLPTQTKKDRHHSAKFRNDLIKLGFFMIQFSVYMRICKGVASAKSSINNIRKFVPPKGNVRCITITEKQFDAMEILLGGVSFNEEMNTQKNLTLFSFDEKTGDYVYLNDTKQDTQNIPTHKKKTSSKTIYQKSLFELY</sequence>
<keyword evidence="6 9" id="KW-0378">Hydrolase</keyword>
<protein>
    <recommendedName>
        <fullName evidence="9">CRISPR-associated endoribonuclease Cas2</fullName>
        <ecNumber evidence="9">3.1.-.-</ecNumber>
    </recommendedName>
</protein>
<evidence type="ECO:0000256" key="7">
    <source>
        <dbReference type="ARBA" id="ARBA00022842"/>
    </source>
</evidence>
<evidence type="ECO:0000256" key="9">
    <source>
        <dbReference type="HAMAP-Rule" id="MF_01471"/>
    </source>
</evidence>
<comment type="cofactor">
    <cofactor evidence="1 9">
        <name>Mg(2+)</name>
        <dbReference type="ChEBI" id="CHEBI:18420"/>
    </cofactor>
</comment>
<dbReference type="GO" id="GO:0046872">
    <property type="term" value="F:metal ion binding"/>
    <property type="evidence" value="ECO:0007669"/>
    <property type="project" value="UniProtKB-UniRule"/>
</dbReference>
<dbReference type="OrthoDB" id="9791737at2"/>
<evidence type="ECO:0000256" key="6">
    <source>
        <dbReference type="ARBA" id="ARBA00022801"/>
    </source>
</evidence>
<feature type="binding site" evidence="9">
    <location>
        <position position="8"/>
    </location>
    <ligand>
        <name>Mg(2+)</name>
        <dbReference type="ChEBI" id="CHEBI:18420"/>
        <note>catalytic</note>
    </ligand>
</feature>
<evidence type="ECO:0000256" key="8">
    <source>
        <dbReference type="ARBA" id="ARBA00023118"/>
    </source>
</evidence>
<dbReference type="EC" id="3.1.-.-" evidence="9"/>
<dbReference type="InterPro" id="IPR021127">
    <property type="entry name" value="CRISPR_associated_Cas2"/>
</dbReference>
<name>A0A3D8IU67_9HELI</name>
<dbReference type="AlphaFoldDB" id="A0A3D8IU67"/>
<keyword evidence="11" id="KW-1185">Reference proteome</keyword>
<dbReference type="NCBIfam" id="TIGR01573">
    <property type="entry name" value="cas2"/>
    <property type="match status" value="1"/>
</dbReference>
<dbReference type="Pfam" id="PF09827">
    <property type="entry name" value="CRISPR_Cas2"/>
    <property type="match status" value="1"/>
</dbReference>
<dbReference type="InterPro" id="IPR019199">
    <property type="entry name" value="Virulence_VapD/CRISPR_Cas2"/>
</dbReference>
<keyword evidence="8 9" id="KW-0051">Antiviral defense</keyword>
<dbReference type="GO" id="GO:0004521">
    <property type="term" value="F:RNA endonuclease activity"/>
    <property type="evidence" value="ECO:0007669"/>
    <property type="project" value="InterPro"/>
</dbReference>
<dbReference type="GO" id="GO:0043571">
    <property type="term" value="P:maintenance of CRISPR repeat elements"/>
    <property type="evidence" value="ECO:0007669"/>
    <property type="project" value="UniProtKB-UniRule"/>
</dbReference>
<organism evidence="10 11">
    <name type="scientific">Helicobacter equorum</name>
    <dbReference type="NCBI Taxonomy" id="361872"/>
    <lineage>
        <taxon>Bacteria</taxon>
        <taxon>Pseudomonadati</taxon>
        <taxon>Campylobacterota</taxon>
        <taxon>Epsilonproteobacteria</taxon>
        <taxon>Campylobacterales</taxon>
        <taxon>Helicobacteraceae</taxon>
        <taxon>Helicobacter</taxon>
    </lineage>
</organism>
<evidence type="ECO:0000313" key="10">
    <source>
        <dbReference type="EMBL" id="RDU68111.1"/>
    </source>
</evidence>
<evidence type="ECO:0000256" key="3">
    <source>
        <dbReference type="ARBA" id="ARBA00022722"/>
    </source>
</evidence>
<evidence type="ECO:0000313" key="11">
    <source>
        <dbReference type="Proteomes" id="UP000256514"/>
    </source>
</evidence>
<evidence type="ECO:0000256" key="5">
    <source>
        <dbReference type="ARBA" id="ARBA00022759"/>
    </source>
</evidence>
<keyword evidence="3 9" id="KW-0540">Nuclease</keyword>
<evidence type="ECO:0000256" key="2">
    <source>
        <dbReference type="ARBA" id="ARBA00009959"/>
    </source>
</evidence>
<dbReference type="Proteomes" id="UP000256514">
    <property type="component" value="Unassembled WGS sequence"/>
</dbReference>
<evidence type="ECO:0000256" key="1">
    <source>
        <dbReference type="ARBA" id="ARBA00001946"/>
    </source>
</evidence>
<reference evidence="10 11" key="1">
    <citation type="submission" date="2018-04" db="EMBL/GenBank/DDBJ databases">
        <title>Novel Campyloabacter and Helicobacter Species and Strains.</title>
        <authorList>
            <person name="Mannion A.J."/>
            <person name="Shen Z."/>
            <person name="Fox J.G."/>
        </authorList>
    </citation>
    <scope>NUCLEOTIDE SEQUENCE [LARGE SCALE GENOMIC DNA]</scope>
    <source>
        <strain evidence="10 11">MIT 12-6600</strain>
    </source>
</reference>
<dbReference type="CDD" id="cd09638">
    <property type="entry name" value="Cas2_I_II_III"/>
    <property type="match status" value="1"/>
</dbReference>